<keyword evidence="3 11" id="KW-0813">Transport</keyword>
<keyword evidence="7" id="KW-1133">Transmembrane helix</keyword>
<dbReference type="InterPro" id="IPR050391">
    <property type="entry name" value="Mito_Metabolite_Transporter"/>
</dbReference>
<dbReference type="Gene3D" id="1.50.40.10">
    <property type="entry name" value="Mitochondrial carrier domain"/>
    <property type="match status" value="1"/>
</dbReference>
<name>A0A6F9DWS2_9ASCI</name>
<evidence type="ECO:0000256" key="3">
    <source>
        <dbReference type="ARBA" id="ARBA00022448"/>
    </source>
</evidence>
<evidence type="ECO:0000256" key="1">
    <source>
        <dbReference type="ARBA" id="ARBA00004448"/>
    </source>
</evidence>
<reference evidence="12" key="1">
    <citation type="submission" date="2020-04" db="EMBL/GenBank/DDBJ databases">
        <authorList>
            <person name="Neveu A P."/>
        </authorList>
    </citation>
    <scope>NUCLEOTIDE SEQUENCE</scope>
    <source>
        <tissue evidence="12">Whole embryo</tissue>
    </source>
</reference>
<sequence length="325" mass="35955">MCNFRLCCDLKSNFCFDSHAMSNEFLLKLCASASASAVAETITFPLDLTKTRLQVQGEVASNTGSTVIRKHGMCRTAFCVVTEEGLVNLWRGCKPAVYRQIVYTSIRTNLYEQLREFSVGKENGLISMGKAVLCGAAAGAVGQFIATPFDLLKVRRQMENQGNSSRTSTTQYRSVYHGVTTLYKTGGLRLLWTGCGPSVSRAALVNIGNLTTYDLAKKKILKHTSLSDSWKCYGLASICSGFAAAVLATPADVIKTRMMNQVRDKLGKGVLYTSSYHCVKRTCKQEGLLSLYKGFWPTWFRIGPWSVIFWLLNEELRKLSGSSTF</sequence>
<keyword evidence="5" id="KW-0677">Repeat</keyword>
<dbReference type="FunFam" id="1.50.40.10:FF:000062">
    <property type="entry name" value="mitochondrial uncoupling protein 3"/>
    <property type="match status" value="1"/>
</dbReference>
<evidence type="ECO:0000256" key="11">
    <source>
        <dbReference type="RuleBase" id="RU000488"/>
    </source>
</evidence>
<dbReference type="InterPro" id="IPR018108">
    <property type="entry name" value="MCP_transmembrane"/>
</dbReference>
<keyword evidence="4 10" id="KW-0812">Transmembrane</keyword>
<accession>A0A6F9DWS2</accession>
<gene>
    <name evidence="12" type="primary">Ucp3-002</name>
</gene>
<organism evidence="12">
    <name type="scientific">Phallusia mammillata</name>
    <dbReference type="NCBI Taxonomy" id="59560"/>
    <lineage>
        <taxon>Eukaryota</taxon>
        <taxon>Metazoa</taxon>
        <taxon>Chordata</taxon>
        <taxon>Tunicata</taxon>
        <taxon>Ascidiacea</taxon>
        <taxon>Phlebobranchia</taxon>
        <taxon>Ascidiidae</taxon>
        <taxon>Phallusia</taxon>
    </lineage>
</organism>
<evidence type="ECO:0000256" key="5">
    <source>
        <dbReference type="ARBA" id="ARBA00022737"/>
    </source>
</evidence>
<dbReference type="GO" id="GO:0005743">
    <property type="term" value="C:mitochondrial inner membrane"/>
    <property type="evidence" value="ECO:0007669"/>
    <property type="project" value="UniProtKB-SubCell"/>
</dbReference>
<proteinExistence type="evidence at transcript level"/>
<evidence type="ECO:0000256" key="4">
    <source>
        <dbReference type="ARBA" id="ARBA00022692"/>
    </source>
</evidence>
<dbReference type="EMBL" id="LR791626">
    <property type="protein sequence ID" value="CAB3267488.1"/>
    <property type="molecule type" value="mRNA"/>
</dbReference>
<evidence type="ECO:0000256" key="10">
    <source>
        <dbReference type="PROSITE-ProRule" id="PRU00282"/>
    </source>
</evidence>
<evidence type="ECO:0000256" key="6">
    <source>
        <dbReference type="ARBA" id="ARBA00022792"/>
    </source>
</evidence>
<dbReference type="AlphaFoldDB" id="A0A6F9DWS2"/>
<protein>
    <submittedName>
        <fullName evidence="12">Mitochondrial uncoupling protein 3</fullName>
    </submittedName>
</protein>
<evidence type="ECO:0000256" key="2">
    <source>
        <dbReference type="ARBA" id="ARBA00006375"/>
    </source>
</evidence>
<evidence type="ECO:0000256" key="7">
    <source>
        <dbReference type="ARBA" id="ARBA00022989"/>
    </source>
</evidence>
<dbReference type="PANTHER" id="PTHR45618">
    <property type="entry name" value="MITOCHONDRIAL DICARBOXYLATE CARRIER-RELATED"/>
    <property type="match status" value="1"/>
</dbReference>
<comment type="subcellular location">
    <subcellularLocation>
        <location evidence="1">Mitochondrion inner membrane</location>
        <topology evidence="1">Multi-pass membrane protein</topology>
    </subcellularLocation>
</comment>
<feature type="repeat" description="Solcar" evidence="10">
    <location>
        <begin position="126"/>
        <end position="219"/>
    </location>
</feature>
<keyword evidence="8" id="KW-0496">Mitochondrion</keyword>
<keyword evidence="6" id="KW-0999">Mitochondrion inner membrane</keyword>
<feature type="repeat" description="Solcar" evidence="10">
    <location>
        <begin position="228"/>
        <end position="319"/>
    </location>
</feature>
<evidence type="ECO:0000256" key="8">
    <source>
        <dbReference type="ARBA" id="ARBA00023128"/>
    </source>
</evidence>
<dbReference type="PROSITE" id="PS50920">
    <property type="entry name" value="SOLCAR"/>
    <property type="match status" value="3"/>
</dbReference>
<dbReference type="SUPFAM" id="SSF103506">
    <property type="entry name" value="Mitochondrial carrier"/>
    <property type="match status" value="1"/>
</dbReference>
<feature type="repeat" description="Solcar" evidence="10">
    <location>
        <begin position="23"/>
        <end position="117"/>
    </location>
</feature>
<evidence type="ECO:0000313" key="12">
    <source>
        <dbReference type="EMBL" id="CAB3267488.1"/>
    </source>
</evidence>
<comment type="similarity">
    <text evidence="2 11">Belongs to the mitochondrial carrier (TC 2.A.29) family.</text>
</comment>
<keyword evidence="9 10" id="KW-0472">Membrane</keyword>
<evidence type="ECO:0000256" key="9">
    <source>
        <dbReference type="ARBA" id="ARBA00023136"/>
    </source>
</evidence>
<dbReference type="InterPro" id="IPR023395">
    <property type="entry name" value="MCP_dom_sf"/>
</dbReference>
<dbReference type="Pfam" id="PF00153">
    <property type="entry name" value="Mito_carr"/>
    <property type="match status" value="3"/>
</dbReference>